<dbReference type="Gene3D" id="2.30.42.10">
    <property type="match status" value="1"/>
</dbReference>
<sequence length="374" mass="39143">MNRTSFCLIFVALLVLGSSAILQPIPSYGAAVSDDMFPGIIDSIRSGVVTIEVVRNRPGSNAVSTNRTGEVFYDDPDIDKFFGGAAPSIPPAHENSGPGYAQGSGFIIGSDGIIMTNAHVIQGSDTITVTLYNRHRSDARVIGSDRRSDIALIKLSDLPQNVPVLPLGTSEGLRAGQWVLAFGSPFPHIQTVTAGIISATGRNSLGISDYEDYIQTDAAINPGNSGGPLVNSDGEVIGVNSAFVTETGGYMGVGFAIPIDMARRVAAQLIENGTMTRGWLGVGLKDSTPEQIGNTILDKDSLPATVIGVKPGSPALAAGIREGDLIISVDGHVVRGAADLRNRVSLTAPNTVIKLVISRKNSTITKKVRLGVLE</sequence>
<evidence type="ECO:0000259" key="5">
    <source>
        <dbReference type="PROSITE" id="PS50106"/>
    </source>
</evidence>
<dbReference type="PANTHER" id="PTHR22939:SF129">
    <property type="entry name" value="SERINE PROTEASE HTRA2, MITOCHONDRIAL"/>
    <property type="match status" value="1"/>
</dbReference>
<dbReference type="SUPFAM" id="SSF50494">
    <property type="entry name" value="Trypsin-like serine proteases"/>
    <property type="match status" value="1"/>
</dbReference>
<evidence type="ECO:0000313" key="7">
    <source>
        <dbReference type="Proteomes" id="UP000199073"/>
    </source>
</evidence>
<dbReference type="InterPro" id="IPR009003">
    <property type="entry name" value="Peptidase_S1_PA"/>
</dbReference>
<protein>
    <submittedName>
        <fullName evidence="6">Serine protease Do</fullName>
    </submittedName>
</protein>
<reference evidence="6 7" key="1">
    <citation type="submission" date="2016-10" db="EMBL/GenBank/DDBJ databases">
        <authorList>
            <person name="de Groot N.N."/>
        </authorList>
    </citation>
    <scope>NUCLEOTIDE SEQUENCE [LARGE SCALE GENOMIC DNA]</scope>
    <source>
        <strain evidence="6 7">DSM 12130</strain>
    </source>
</reference>
<dbReference type="STRING" id="91360.SAMN05660330_03791"/>
<evidence type="ECO:0000256" key="1">
    <source>
        <dbReference type="ARBA" id="ARBA00010541"/>
    </source>
</evidence>
<dbReference type="Pfam" id="PF13365">
    <property type="entry name" value="Trypsin_2"/>
    <property type="match status" value="1"/>
</dbReference>
<evidence type="ECO:0000313" key="6">
    <source>
        <dbReference type="EMBL" id="SDP71354.1"/>
    </source>
</evidence>
<dbReference type="InterPro" id="IPR001478">
    <property type="entry name" value="PDZ"/>
</dbReference>
<gene>
    <name evidence="6" type="ORF">SAMN05660330_03791</name>
</gene>
<proteinExistence type="inferred from homology"/>
<dbReference type="PROSITE" id="PS50106">
    <property type="entry name" value="PDZ"/>
    <property type="match status" value="1"/>
</dbReference>
<evidence type="ECO:0000256" key="2">
    <source>
        <dbReference type="ARBA" id="ARBA00022670"/>
    </source>
</evidence>
<evidence type="ECO:0000256" key="4">
    <source>
        <dbReference type="SAM" id="SignalP"/>
    </source>
</evidence>
<dbReference type="GO" id="GO:0004252">
    <property type="term" value="F:serine-type endopeptidase activity"/>
    <property type="evidence" value="ECO:0007669"/>
    <property type="project" value="InterPro"/>
</dbReference>
<organism evidence="6 7">
    <name type="scientific">Desulforhopalus singaporensis</name>
    <dbReference type="NCBI Taxonomy" id="91360"/>
    <lineage>
        <taxon>Bacteria</taxon>
        <taxon>Pseudomonadati</taxon>
        <taxon>Thermodesulfobacteriota</taxon>
        <taxon>Desulfobulbia</taxon>
        <taxon>Desulfobulbales</taxon>
        <taxon>Desulfocapsaceae</taxon>
        <taxon>Desulforhopalus</taxon>
    </lineage>
</organism>
<feature type="chain" id="PRO_5011507295" evidence="4">
    <location>
        <begin position="23"/>
        <end position="374"/>
    </location>
</feature>
<dbReference type="PRINTS" id="PR00834">
    <property type="entry name" value="PROTEASES2C"/>
</dbReference>
<feature type="signal peptide" evidence="4">
    <location>
        <begin position="1"/>
        <end position="22"/>
    </location>
</feature>
<dbReference type="OrthoDB" id="9758917at2"/>
<dbReference type="Gene3D" id="2.40.10.120">
    <property type="match status" value="1"/>
</dbReference>
<keyword evidence="7" id="KW-1185">Reference proteome</keyword>
<dbReference type="SUPFAM" id="SSF50156">
    <property type="entry name" value="PDZ domain-like"/>
    <property type="match status" value="1"/>
</dbReference>
<feature type="domain" description="PDZ" evidence="5">
    <location>
        <begin position="269"/>
        <end position="361"/>
    </location>
</feature>
<comment type="similarity">
    <text evidence="1">Belongs to the peptidase S1C family.</text>
</comment>
<dbReference type="AlphaFoldDB" id="A0A1H0UYY0"/>
<accession>A0A1H0UYY0</accession>
<dbReference type="GO" id="GO:0006508">
    <property type="term" value="P:proteolysis"/>
    <property type="evidence" value="ECO:0007669"/>
    <property type="project" value="UniProtKB-KW"/>
</dbReference>
<dbReference type="Proteomes" id="UP000199073">
    <property type="component" value="Unassembled WGS sequence"/>
</dbReference>
<dbReference type="InterPro" id="IPR001940">
    <property type="entry name" value="Peptidase_S1C"/>
</dbReference>
<dbReference type="Pfam" id="PF13180">
    <property type="entry name" value="PDZ_2"/>
    <property type="match status" value="1"/>
</dbReference>
<keyword evidence="2 6" id="KW-0645">Protease</keyword>
<keyword evidence="3" id="KW-0378">Hydrolase</keyword>
<dbReference type="PANTHER" id="PTHR22939">
    <property type="entry name" value="SERINE PROTEASE FAMILY S1C HTRA-RELATED"/>
    <property type="match status" value="1"/>
</dbReference>
<name>A0A1H0UYY0_9BACT</name>
<dbReference type="EMBL" id="FNJI01000037">
    <property type="protein sequence ID" value="SDP71354.1"/>
    <property type="molecule type" value="Genomic_DNA"/>
</dbReference>
<dbReference type="InterPro" id="IPR036034">
    <property type="entry name" value="PDZ_sf"/>
</dbReference>
<dbReference type="SMART" id="SM00228">
    <property type="entry name" value="PDZ"/>
    <property type="match status" value="1"/>
</dbReference>
<keyword evidence="4" id="KW-0732">Signal</keyword>
<evidence type="ECO:0000256" key="3">
    <source>
        <dbReference type="ARBA" id="ARBA00022801"/>
    </source>
</evidence>